<evidence type="ECO:0000313" key="4">
    <source>
        <dbReference type="EMBL" id="EIN03669.1"/>
    </source>
</evidence>
<dbReference type="GO" id="GO:0009055">
    <property type="term" value="F:electron transfer activity"/>
    <property type="evidence" value="ECO:0007669"/>
    <property type="project" value="InterPro"/>
</dbReference>
<dbReference type="KEGG" id="psq:PUNSTDRAFT_35682"/>
<gene>
    <name evidence="4" type="ORF">PUNSTDRAFT_35682</name>
</gene>
<dbReference type="OMA" id="CKAPTHC"/>
<sequence>GSGSSSSSSSSAAAAVPTAPASTSGHVNIQVGANQKFVFSPSNVTAPVGTLVTFFFPSAIAHSVTQSSFDAPCTHLASNGSSPAGFDSGLQQGTQFTINITDASVPIYFHCKAPTHCGLGMVGSINAPTTGDQTFQAFQAAAVKIGSSEKTESDTGFASGGVGAVATASAADTATASASASSSSGSTKKSGAVGLVASGLTAAAGAVLGAVL</sequence>
<dbReference type="CDD" id="cd00920">
    <property type="entry name" value="Cupredoxin"/>
    <property type="match status" value="1"/>
</dbReference>
<dbReference type="SUPFAM" id="SSF49503">
    <property type="entry name" value="Cupredoxins"/>
    <property type="match status" value="1"/>
</dbReference>
<dbReference type="AlphaFoldDB" id="R7S1E9"/>
<organism evidence="4 5">
    <name type="scientific">Punctularia strigosozonata (strain HHB-11173)</name>
    <name type="common">White-rot fungus</name>
    <dbReference type="NCBI Taxonomy" id="741275"/>
    <lineage>
        <taxon>Eukaryota</taxon>
        <taxon>Fungi</taxon>
        <taxon>Dikarya</taxon>
        <taxon>Basidiomycota</taxon>
        <taxon>Agaricomycotina</taxon>
        <taxon>Agaricomycetes</taxon>
        <taxon>Corticiales</taxon>
        <taxon>Punctulariaceae</taxon>
        <taxon>Punctularia</taxon>
    </lineage>
</organism>
<evidence type="ECO:0000313" key="5">
    <source>
        <dbReference type="Proteomes" id="UP000054196"/>
    </source>
</evidence>
<feature type="non-terminal residue" evidence="4">
    <location>
        <position position="1"/>
    </location>
</feature>
<dbReference type="GO" id="GO:0005507">
    <property type="term" value="F:copper ion binding"/>
    <property type="evidence" value="ECO:0007669"/>
    <property type="project" value="InterPro"/>
</dbReference>
<dbReference type="PANTHER" id="PTHR34883">
    <property type="entry name" value="SERINE-RICH PROTEIN, PUTATIVE-RELATED-RELATED"/>
    <property type="match status" value="1"/>
</dbReference>
<name>R7S1E9_PUNST</name>
<dbReference type="InterPro" id="IPR008972">
    <property type="entry name" value="Cupredoxin"/>
</dbReference>
<evidence type="ECO:0000259" key="3">
    <source>
        <dbReference type="Pfam" id="PF00127"/>
    </source>
</evidence>
<dbReference type="eggNOG" id="ENOG502S40X">
    <property type="taxonomic scope" value="Eukaryota"/>
</dbReference>
<protein>
    <recommendedName>
        <fullName evidence="3">Blue (type 1) copper domain-containing protein</fullName>
    </recommendedName>
</protein>
<dbReference type="Proteomes" id="UP000054196">
    <property type="component" value="Unassembled WGS sequence"/>
</dbReference>
<keyword evidence="5" id="KW-1185">Reference proteome</keyword>
<dbReference type="GeneID" id="18882264"/>
<dbReference type="Gene3D" id="2.60.40.420">
    <property type="entry name" value="Cupredoxins - blue copper proteins"/>
    <property type="match status" value="1"/>
</dbReference>
<dbReference type="HOGENOM" id="CLU_053381_4_0_1"/>
<proteinExistence type="predicted"/>
<dbReference type="EMBL" id="JH687560">
    <property type="protein sequence ID" value="EIN03669.1"/>
    <property type="molecule type" value="Genomic_DNA"/>
</dbReference>
<keyword evidence="2" id="KW-0186">Copper</keyword>
<feature type="domain" description="Blue (type 1) copper" evidence="3">
    <location>
        <begin position="27"/>
        <end position="125"/>
    </location>
</feature>
<feature type="non-terminal residue" evidence="4">
    <location>
        <position position="212"/>
    </location>
</feature>
<dbReference type="PANTHER" id="PTHR34883:SF15">
    <property type="entry name" value="EXTRACELLULAR SERINE-RICH PROTEIN"/>
    <property type="match status" value="1"/>
</dbReference>
<keyword evidence="1" id="KW-0479">Metal-binding</keyword>
<evidence type="ECO:0000256" key="1">
    <source>
        <dbReference type="ARBA" id="ARBA00022723"/>
    </source>
</evidence>
<dbReference type="InterPro" id="IPR000923">
    <property type="entry name" value="BlueCu_1"/>
</dbReference>
<dbReference type="OrthoDB" id="1921208at2759"/>
<dbReference type="InterPro" id="IPR052953">
    <property type="entry name" value="Ser-rich/MCO-related"/>
</dbReference>
<evidence type="ECO:0000256" key="2">
    <source>
        <dbReference type="ARBA" id="ARBA00023008"/>
    </source>
</evidence>
<dbReference type="Pfam" id="PF00127">
    <property type="entry name" value="Copper-bind"/>
    <property type="match status" value="1"/>
</dbReference>
<reference evidence="5" key="1">
    <citation type="journal article" date="2012" name="Science">
        <title>The Paleozoic origin of enzymatic lignin decomposition reconstructed from 31 fungal genomes.</title>
        <authorList>
            <person name="Floudas D."/>
            <person name="Binder M."/>
            <person name="Riley R."/>
            <person name="Barry K."/>
            <person name="Blanchette R.A."/>
            <person name="Henrissat B."/>
            <person name="Martinez A.T."/>
            <person name="Otillar R."/>
            <person name="Spatafora J.W."/>
            <person name="Yadav J.S."/>
            <person name="Aerts A."/>
            <person name="Benoit I."/>
            <person name="Boyd A."/>
            <person name="Carlson A."/>
            <person name="Copeland A."/>
            <person name="Coutinho P.M."/>
            <person name="de Vries R.P."/>
            <person name="Ferreira P."/>
            <person name="Findley K."/>
            <person name="Foster B."/>
            <person name="Gaskell J."/>
            <person name="Glotzer D."/>
            <person name="Gorecki P."/>
            <person name="Heitman J."/>
            <person name="Hesse C."/>
            <person name="Hori C."/>
            <person name="Igarashi K."/>
            <person name="Jurgens J.A."/>
            <person name="Kallen N."/>
            <person name="Kersten P."/>
            <person name="Kohler A."/>
            <person name="Kuees U."/>
            <person name="Kumar T.K.A."/>
            <person name="Kuo A."/>
            <person name="LaButti K."/>
            <person name="Larrondo L.F."/>
            <person name="Lindquist E."/>
            <person name="Ling A."/>
            <person name="Lombard V."/>
            <person name="Lucas S."/>
            <person name="Lundell T."/>
            <person name="Martin R."/>
            <person name="McLaughlin D.J."/>
            <person name="Morgenstern I."/>
            <person name="Morin E."/>
            <person name="Murat C."/>
            <person name="Nagy L.G."/>
            <person name="Nolan M."/>
            <person name="Ohm R.A."/>
            <person name="Patyshakuliyeva A."/>
            <person name="Rokas A."/>
            <person name="Ruiz-Duenas F.J."/>
            <person name="Sabat G."/>
            <person name="Salamov A."/>
            <person name="Samejima M."/>
            <person name="Schmutz J."/>
            <person name="Slot J.C."/>
            <person name="St John F."/>
            <person name="Stenlid J."/>
            <person name="Sun H."/>
            <person name="Sun S."/>
            <person name="Syed K."/>
            <person name="Tsang A."/>
            <person name="Wiebenga A."/>
            <person name="Young D."/>
            <person name="Pisabarro A."/>
            <person name="Eastwood D.C."/>
            <person name="Martin F."/>
            <person name="Cullen D."/>
            <person name="Grigoriev I.V."/>
            <person name="Hibbett D.S."/>
        </authorList>
    </citation>
    <scope>NUCLEOTIDE SEQUENCE [LARGE SCALE GENOMIC DNA]</scope>
    <source>
        <strain evidence="5">HHB-11173 SS5</strain>
    </source>
</reference>
<accession>R7S1E9</accession>
<dbReference type="RefSeq" id="XP_007389156.1">
    <property type="nucleotide sequence ID" value="XM_007389094.1"/>
</dbReference>